<evidence type="ECO:0000313" key="3">
    <source>
        <dbReference type="Proteomes" id="UP000317716"/>
    </source>
</evidence>
<name>A0A538SWD8_UNCEI</name>
<feature type="transmembrane region" description="Helical" evidence="1">
    <location>
        <begin position="282"/>
        <end position="299"/>
    </location>
</feature>
<dbReference type="Proteomes" id="UP000317716">
    <property type="component" value="Unassembled WGS sequence"/>
</dbReference>
<organism evidence="2 3">
    <name type="scientific">Eiseniibacteriota bacterium</name>
    <dbReference type="NCBI Taxonomy" id="2212470"/>
    <lineage>
        <taxon>Bacteria</taxon>
        <taxon>Candidatus Eiseniibacteriota</taxon>
    </lineage>
</organism>
<sequence length="500" mass="54202">MCLIPAAVLGLLTLPWLYRDCVGDPDTLLMLSGVLEHPARADQWNLSHKYGVLFSWGYYWLLYHLPAHVRERGSSLIAAVNAIGWGSAVLACGALGWLMMRIHGLADSLAVTIVVAFSPMVLELATYGHPFMLSASLLFGAGIVLMRQESLHGAAALAALALTGVLLFASFAVRADSVLALPWLALVSRPGAAAGGRIRRVAVRGLVFCAAFGAFMWFQRGIAGEHGLVLKSVGAFFKSFYNPEGLLRGAVVLVLASGLGLVLVGSALTLRPWPNPDPARSVVPPFVLFGVALVFWLPNPTPSRHFFFALIALAEMFGLAAVRQLGTRRAVVLALAVVVVNQAGAELLYRPIAQTYWPEGSGAQRMATGSVTLGASLPYHAAMRSVHGQLREEGRRLARVPDPEVVFLGDVDDYLVFALLERGGPRVWVETDEAGFWVTRIERAGQTFHIVRRSRLRPNIAAEYLAADPFPKAKIYVQPELRSTLAPIPPERLLTLPRAR</sequence>
<reference evidence="2 3" key="1">
    <citation type="journal article" date="2019" name="Nat. Microbiol.">
        <title>Mediterranean grassland soil C-N compound turnover is dependent on rainfall and depth, and is mediated by genomically divergent microorganisms.</title>
        <authorList>
            <person name="Diamond S."/>
            <person name="Andeer P.F."/>
            <person name="Li Z."/>
            <person name="Crits-Christoph A."/>
            <person name="Burstein D."/>
            <person name="Anantharaman K."/>
            <person name="Lane K.R."/>
            <person name="Thomas B.C."/>
            <person name="Pan C."/>
            <person name="Northen T.R."/>
            <person name="Banfield J.F."/>
        </authorList>
    </citation>
    <scope>NUCLEOTIDE SEQUENCE [LARGE SCALE GENOMIC DNA]</scope>
    <source>
        <strain evidence="2">WS_2</strain>
    </source>
</reference>
<feature type="transmembrane region" description="Helical" evidence="1">
    <location>
        <begin position="153"/>
        <end position="172"/>
    </location>
</feature>
<dbReference type="EMBL" id="VBOS01000201">
    <property type="protein sequence ID" value="TMQ55717.1"/>
    <property type="molecule type" value="Genomic_DNA"/>
</dbReference>
<feature type="transmembrane region" description="Helical" evidence="1">
    <location>
        <begin position="76"/>
        <end position="98"/>
    </location>
</feature>
<feature type="transmembrane region" description="Helical" evidence="1">
    <location>
        <begin position="201"/>
        <end position="218"/>
    </location>
</feature>
<evidence type="ECO:0008006" key="4">
    <source>
        <dbReference type="Google" id="ProtNLM"/>
    </source>
</evidence>
<keyword evidence="1" id="KW-0812">Transmembrane</keyword>
<feature type="transmembrane region" description="Helical" evidence="1">
    <location>
        <begin position="105"/>
        <end position="122"/>
    </location>
</feature>
<protein>
    <recommendedName>
        <fullName evidence="4">Glycosyltransferase RgtA/B/C/D-like domain-containing protein</fullName>
    </recommendedName>
</protein>
<proteinExistence type="predicted"/>
<accession>A0A538SWD8</accession>
<gene>
    <name evidence="2" type="ORF">E6K72_06025</name>
</gene>
<keyword evidence="1" id="KW-0472">Membrane</keyword>
<evidence type="ECO:0000313" key="2">
    <source>
        <dbReference type="EMBL" id="TMQ55717.1"/>
    </source>
</evidence>
<evidence type="ECO:0000256" key="1">
    <source>
        <dbReference type="SAM" id="Phobius"/>
    </source>
</evidence>
<dbReference type="AlphaFoldDB" id="A0A538SWD8"/>
<feature type="transmembrane region" description="Helical" evidence="1">
    <location>
        <begin position="305"/>
        <end position="323"/>
    </location>
</feature>
<keyword evidence="1" id="KW-1133">Transmembrane helix</keyword>
<feature type="transmembrane region" description="Helical" evidence="1">
    <location>
        <begin position="246"/>
        <end position="270"/>
    </location>
</feature>
<comment type="caution">
    <text evidence="2">The sequence shown here is derived from an EMBL/GenBank/DDBJ whole genome shotgun (WGS) entry which is preliminary data.</text>
</comment>